<dbReference type="RefSeq" id="WP_245410472.1">
    <property type="nucleotide sequence ID" value="NZ_QXDF01000004.1"/>
</dbReference>
<evidence type="ECO:0000313" key="2">
    <source>
        <dbReference type="EMBL" id="RIA47233.1"/>
    </source>
</evidence>
<keyword evidence="3" id="KW-1185">Reference proteome</keyword>
<sequence>MTFLTAVMVLLATTLMPLTPVQASDQSTRAQSLPIVEMTKHPQCGCCTEWADHLRAAGFEVKVTETRKMWGVKRLAGIPKDLDSCHTATVGGYVIEGHVPADDIKRLLAEHPDVKGLAVPGMPIGSPGMEFGNRTEPYDVLSFDADGQTDVFQSYR</sequence>
<dbReference type="Pfam" id="PF04214">
    <property type="entry name" value="DUF411"/>
    <property type="match status" value="1"/>
</dbReference>
<keyword evidence="1" id="KW-0732">Signal</keyword>
<dbReference type="InterPro" id="IPR007332">
    <property type="entry name" value="DUF411"/>
</dbReference>
<reference evidence="2 3" key="1">
    <citation type="submission" date="2018-08" db="EMBL/GenBank/DDBJ databases">
        <title>Genomic Encyclopedia of Archaeal and Bacterial Type Strains, Phase II (KMG-II): from individual species to whole genera.</title>
        <authorList>
            <person name="Goeker M."/>
        </authorList>
    </citation>
    <scope>NUCLEOTIDE SEQUENCE [LARGE SCALE GENOMIC DNA]</scope>
    <source>
        <strain evidence="2 3">DSM 5002</strain>
    </source>
</reference>
<gene>
    <name evidence="2" type="ORF">BXY53_2615</name>
</gene>
<evidence type="ECO:0008006" key="4">
    <source>
        <dbReference type="Google" id="ProtNLM"/>
    </source>
</evidence>
<protein>
    <recommendedName>
        <fullName evidence="4">CopG family transcriptional regulator</fullName>
    </recommendedName>
</protein>
<evidence type="ECO:0000256" key="1">
    <source>
        <dbReference type="SAM" id="SignalP"/>
    </source>
</evidence>
<dbReference type="EMBL" id="QXDF01000004">
    <property type="protein sequence ID" value="RIA47233.1"/>
    <property type="molecule type" value="Genomic_DNA"/>
</dbReference>
<comment type="caution">
    <text evidence="2">The sequence shown here is derived from an EMBL/GenBank/DDBJ whole genome shotgun (WGS) entry which is preliminary data.</text>
</comment>
<feature type="chain" id="PRO_5017456129" description="CopG family transcriptional regulator" evidence="1">
    <location>
        <begin position="24"/>
        <end position="156"/>
    </location>
</feature>
<proteinExistence type="predicted"/>
<name>A0A397PFK0_9HYPH</name>
<accession>A0A397PFK0</accession>
<evidence type="ECO:0000313" key="3">
    <source>
        <dbReference type="Proteomes" id="UP000266273"/>
    </source>
</evidence>
<organism evidence="2 3">
    <name type="scientific">Dichotomicrobium thermohalophilum</name>
    <dbReference type="NCBI Taxonomy" id="933063"/>
    <lineage>
        <taxon>Bacteria</taxon>
        <taxon>Pseudomonadati</taxon>
        <taxon>Pseudomonadota</taxon>
        <taxon>Alphaproteobacteria</taxon>
        <taxon>Hyphomicrobiales</taxon>
        <taxon>Hyphomicrobiaceae</taxon>
        <taxon>Dichotomicrobium</taxon>
    </lineage>
</organism>
<dbReference type="AlphaFoldDB" id="A0A397PFK0"/>
<feature type="signal peptide" evidence="1">
    <location>
        <begin position="1"/>
        <end position="23"/>
    </location>
</feature>
<dbReference type="Proteomes" id="UP000266273">
    <property type="component" value="Unassembled WGS sequence"/>
</dbReference>